<keyword evidence="2" id="KW-0677">Repeat</keyword>
<feature type="domain" description="C2H2-type" evidence="7">
    <location>
        <begin position="157"/>
        <end position="184"/>
    </location>
</feature>
<evidence type="ECO:0000256" key="4">
    <source>
        <dbReference type="ARBA" id="ARBA00022833"/>
    </source>
</evidence>
<sequence>MDSSFLTASGQSTSSSEYTRPSTSTPTPNQTLVFLPPATMSKEIKQTTTEVTPKLIHIPVNRRCFQCPYCRFATNKGYRCQEHIEIFHKRESRSRRIQNSANQNKNLKKHVTKPPSDESDENIRYTCFTSQNCMYEFTKAAKFKKHLELLHWGEPPYWCEDCSYKSNKITAFFSHRVIHTGDRPFNCIECEQSYKKKHHLKQHWISHKKKFKCNYCTRKFRYKFTKARHEKKFCKQKPI</sequence>
<dbReference type="PANTHER" id="PTHR24379:SF121">
    <property type="entry name" value="C2H2-TYPE DOMAIN-CONTAINING PROTEIN"/>
    <property type="match status" value="1"/>
</dbReference>
<keyword evidence="4" id="KW-0862">Zinc</keyword>
<evidence type="ECO:0000256" key="2">
    <source>
        <dbReference type="ARBA" id="ARBA00022737"/>
    </source>
</evidence>
<reference evidence="8 9" key="1">
    <citation type="journal article" date="2022" name="Nat. Ecol. Evol.">
        <title>A masculinizing supergene underlies an exaggerated male reproductive morph in a spider.</title>
        <authorList>
            <person name="Hendrickx F."/>
            <person name="De Corte Z."/>
            <person name="Sonet G."/>
            <person name="Van Belleghem S.M."/>
            <person name="Kostlbacher S."/>
            <person name="Vangestel C."/>
        </authorList>
    </citation>
    <scope>NUCLEOTIDE SEQUENCE [LARGE SCALE GENOMIC DNA]</scope>
    <source>
        <strain evidence="8">W744_W776</strain>
    </source>
</reference>
<dbReference type="AlphaFoldDB" id="A0AAV6UZN8"/>
<evidence type="ECO:0000313" key="9">
    <source>
        <dbReference type="Proteomes" id="UP000827092"/>
    </source>
</evidence>
<dbReference type="EMBL" id="JAFNEN010000207">
    <property type="protein sequence ID" value="KAG8189709.1"/>
    <property type="molecule type" value="Genomic_DNA"/>
</dbReference>
<evidence type="ECO:0000259" key="7">
    <source>
        <dbReference type="PROSITE" id="PS50157"/>
    </source>
</evidence>
<dbReference type="Gene3D" id="3.30.160.60">
    <property type="entry name" value="Classic Zinc Finger"/>
    <property type="match status" value="2"/>
</dbReference>
<keyword evidence="1" id="KW-0479">Metal-binding</keyword>
<evidence type="ECO:0000256" key="1">
    <source>
        <dbReference type="ARBA" id="ARBA00022723"/>
    </source>
</evidence>
<dbReference type="SUPFAM" id="SSF57667">
    <property type="entry name" value="beta-beta-alpha zinc fingers"/>
    <property type="match status" value="1"/>
</dbReference>
<feature type="domain" description="C2H2-type" evidence="7">
    <location>
        <begin position="125"/>
        <end position="156"/>
    </location>
</feature>
<feature type="domain" description="C2H2-type" evidence="7">
    <location>
        <begin position="185"/>
        <end position="212"/>
    </location>
</feature>
<keyword evidence="3 5" id="KW-0863">Zinc-finger</keyword>
<feature type="region of interest" description="Disordered" evidence="6">
    <location>
        <begin position="1"/>
        <end position="33"/>
    </location>
</feature>
<comment type="caution">
    <text evidence="8">The sequence shown here is derived from an EMBL/GenBank/DDBJ whole genome shotgun (WGS) entry which is preliminary data.</text>
</comment>
<feature type="compositionally biased region" description="Polar residues" evidence="6">
    <location>
        <begin position="1"/>
        <end position="32"/>
    </location>
</feature>
<evidence type="ECO:0000313" key="8">
    <source>
        <dbReference type="EMBL" id="KAG8189709.1"/>
    </source>
</evidence>
<dbReference type="FunFam" id="3.30.160.60:FF:000100">
    <property type="entry name" value="Zinc finger 45-like"/>
    <property type="match status" value="1"/>
</dbReference>
<dbReference type="InterPro" id="IPR036236">
    <property type="entry name" value="Znf_C2H2_sf"/>
</dbReference>
<evidence type="ECO:0000256" key="3">
    <source>
        <dbReference type="ARBA" id="ARBA00022771"/>
    </source>
</evidence>
<accession>A0AAV6UZN8</accession>
<dbReference type="InterPro" id="IPR013087">
    <property type="entry name" value="Znf_C2H2_type"/>
</dbReference>
<evidence type="ECO:0000256" key="5">
    <source>
        <dbReference type="PROSITE-ProRule" id="PRU00042"/>
    </source>
</evidence>
<dbReference type="PANTHER" id="PTHR24379">
    <property type="entry name" value="KRAB AND ZINC FINGER DOMAIN-CONTAINING"/>
    <property type="match status" value="1"/>
</dbReference>
<organism evidence="8 9">
    <name type="scientific">Oedothorax gibbosus</name>
    <dbReference type="NCBI Taxonomy" id="931172"/>
    <lineage>
        <taxon>Eukaryota</taxon>
        <taxon>Metazoa</taxon>
        <taxon>Ecdysozoa</taxon>
        <taxon>Arthropoda</taxon>
        <taxon>Chelicerata</taxon>
        <taxon>Arachnida</taxon>
        <taxon>Araneae</taxon>
        <taxon>Araneomorphae</taxon>
        <taxon>Entelegynae</taxon>
        <taxon>Araneoidea</taxon>
        <taxon>Linyphiidae</taxon>
        <taxon>Erigoninae</taxon>
        <taxon>Oedothorax</taxon>
    </lineage>
</organism>
<dbReference type="Proteomes" id="UP000827092">
    <property type="component" value="Unassembled WGS sequence"/>
</dbReference>
<gene>
    <name evidence="8" type="ORF">JTE90_022521</name>
</gene>
<feature type="region of interest" description="Disordered" evidence="6">
    <location>
        <begin position="91"/>
        <end position="119"/>
    </location>
</feature>
<keyword evidence="9" id="KW-1185">Reference proteome</keyword>
<dbReference type="PROSITE" id="PS00028">
    <property type="entry name" value="ZINC_FINGER_C2H2_1"/>
    <property type="match status" value="1"/>
</dbReference>
<feature type="domain" description="C2H2-type" evidence="7">
    <location>
        <begin position="211"/>
        <end position="238"/>
    </location>
</feature>
<protein>
    <recommendedName>
        <fullName evidence="7">C2H2-type domain-containing protein</fullName>
    </recommendedName>
</protein>
<proteinExistence type="predicted"/>
<dbReference type="PROSITE" id="PS50157">
    <property type="entry name" value="ZINC_FINGER_C2H2_2"/>
    <property type="match status" value="4"/>
</dbReference>
<name>A0AAV6UZN8_9ARAC</name>
<evidence type="ECO:0000256" key="6">
    <source>
        <dbReference type="SAM" id="MobiDB-lite"/>
    </source>
</evidence>
<dbReference type="GO" id="GO:0008270">
    <property type="term" value="F:zinc ion binding"/>
    <property type="evidence" value="ECO:0007669"/>
    <property type="project" value="UniProtKB-KW"/>
</dbReference>
<dbReference type="SMART" id="SM00355">
    <property type="entry name" value="ZnF_C2H2"/>
    <property type="match status" value="5"/>
</dbReference>